<proteinExistence type="predicted"/>
<organism evidence="1 2">
    <name type="scientific">Streptosporangium algeriense</name>
    <dbReference type="NCBI Taxonomy" id="1682748"/>
    <lineage>
        <taxon>Bacteria</taxon>
        <taxon>Bacillati</taxon>
        <taxon>Actinomycetota</taxon>
        <taxon>Actinomycetes</taxon>
        <taxon>Streptosporangiales</taxon>
        <taxon>Streptosporangiaceae</taxon>
        <taxon>Streptosporangium</taxon>
    </lineage>
</organism>
<sequence length="76" mass="8124">MSSTRDVTGMLTGLLEAGHLAELERLPFLVGEYAARAGLWEVAIYLADLQQTVLRPLTGRDGAGGEPGELRIDATL</sequence>
<evidence type="ECO:0000313" key="1">
    <source>
        <dbReference type="EMBL" id="MFD0888368.1"/>
    </source>
</evidence>
<dbReference type="EMBL" id="JBHTHX010001299">
    <property type="protein sequence ID" value="MFD0888368.1"/>
    <property type="molecule type" value="Genomic_DNA"/>
</dbReference>
<feature type="non-terminal residue" evidence="1">
    <location>
        <position position="76"/>
    </location>
</feature>
<dbReference type="Proteomes" id="UP001597024">
    <property type="component" value="Unassembled WGS sequence"/>
</dbReference>
<keyword evidence="2" id="KW-1185">Reference proteome</keyword>
<protein>
    <submittedName>
        <fullName evidence="1">Uncharacterized protein</fullName>
    </submittedName>
</protein>
<gene>
    <name evidence="1" type="ORF">ACFQ08_27850</name>
</gene>
<name>A0ABW3E062_9ACTN</name>
<comment type="caution">
    <text evidence="1">The sequence shown here is derived from an EMBL/GenBank/DDBJ whole genome shotgun (WGS) entry which is preliminary data.</text>
</comment>
<accession>A0ABW3E062</accession>
<evidence type="ECO:0000313" key="2">
    <source>
        <dbReference type="Proteomes" id="UP001597024"/>
    </source>
</evidence>
<reference evidence="2" key="1">
    <citation type="journal article" date="2019" name="Int. J. Syst. Evol. Microbiol.">
        <title>The Global Catalogue of Microorganisms (GCM) 10K type strain sequencing project: providing services to taxonomists for standard genome sequencing and annotation.</title>
        <authorList>
            <consortium name="The Broad Institute Genomics Platform"/>
            <consortium name="The Broad Institute Genome Sequencing Center for Infectious Disease"/>
            <person name="Wu L."/>
            <person name="Ma J."/>
        </authorList>
    </citation>
    <scope>NUCLEOTIDE SEQUENCE [LARGE SCALE GENOMIC DNA]</scope>
    <source>
        <strain evidence="2">CCUG 62974</strain>
    </source>
</reference>